<feature type="transmembrane region" description="Helical" evidence="5">
    <location>
        <begin position="74"/>
        <end position="94"/>
    </location>
</feature>
<name>A0A165C9S0_EXIGL</name>
<dbReference type="GO" id="GO:0007166">
    <property type="term" value="P:cell surface receptor signaling pathway"/>
    <property type="evidence" value="ECO:0007669"/>
    <property type="project" value="InterPro"/>
</dbReference>
<dbReference type="PANTHER" id="PTHR23112">
    <property type="entry name" value="G PROTEIN-COUPLED RECEPTOR 157-RELATED"/>
    <property type="match status" value="1"/>
</dbReference>
<feature type="transmembrane region" description="Helical" evidence="5">
    <location>
        <begin position="149"/>
        <end position="172"/>
    </location>
</feature>
<keyword evidence="3 5" id="KW-1133">Transmembrane helix</keyword>
<gene>
    <name evidence="7" type="ORF">EXIGLDRAFT_778988</name>
</gene>
<feature type="transmembrane region" description="Helical" evidence="5">
    <location>
        <begin position="114"/>
        <end position="137"/>
    </location>
</feature>
<dbReference type="PANTHER" id="PTHR23112:SF37">
    <property type="entry name" value="G PROTEIN-COUPLED RECEPTOR GPR1"/>
    <property type="match status" value="1"/>
</dbReference>
<comment type="subcellular location">
    <subcellularLocation>
        <location evidence="1">Membrane</location>
        <topology evidence="1">Multi-pass membrane protein</topology>
    </subcellularLocation>
</comment>
<dbReference type="InParanoid" id="A0A165C9S0"/>
<keyword evidence="4 5" id="KW-0472">Membrane</keyword>
<dbReference type="InterPro" id="IPR017981">
    <property type="entry name" value="GPCR_2-like_7TM"/>
</dbReference>
<reference evidence="7 8" key="1">
    <citation type="journal article" date="2016" name="Mol. Biol. Evol.">
        <title>Comparative Genomics of Early-Diverging Mushroom-Forming Fungi Provides Insights into the Origins of Lignocellulose Decay Capabilities.</title>
        <authorList>
            <person name="Nagy L.G."/>
            <person name="Riley R."/>
            <person name="Tritt A."/>
            <person name="Adam C."/>
            <person name="Daum C."/>
            <person name="Floudas D."/>
            <person name="Sun H."/>
            <person name="Yadav J.S."/>
            <person name="Pangilinan J."/>
            <person name="Larsson K.H."/>
            <person name="Matsuura K."/>
            <person name="Barry K."/>
            <person name="Labutti K."/>
            <person name="Kuo R."/>
            <person name="Ohm R.A."/>
            <person name="Bhattacharya S.S."/>
            <person name="Shirouzu T."/>
            <person name="Yoshinaga Y."/>
            <person name="Martin F.M."/>
            <person name="Grigoriev I.V."/>
            <person name="Hibbett D.S."/>
        </authorList>
    </citation>
    <scope>NUCLEOTIDE SEQUENCE [LARGE SCALE GENOMIC DNA]</scope>
    <source>
        <strain evidence="7 8">HHB12029</strain>
    </source>
</reference>
<feature type="transmembrane region" description="Helical" evidence="5">
    <location>
        <begin position="23"/>
        <end position="53"/>
    </location>
</feature>
<sequence length="307" mass="33421">MLDETTHVPAPPSTLFDHGTRRAVVVTALAGLSSCILVSLLFMHIIFVALSPLCIRQSRAGGQDGERNFLRRQLGIFVVCLFLSDFIQSISGMIQIRWAAHGGVVDGTTCTTQAVTLLAGDLGTCIWNAVVATHTFLTIVLRRSMPRRLAAGLIVAGWLAVVVACIVGPLAIQTQSKGPFYGVTKEWCFITDPYADARLWIHYVPILVSAFVIFVLYTLVFLSLRGNIIADAGSIELRRRHPSSSSAVTDISNAQVANIARKMLWYPSSYVIIVLPISIVRLVSLGGKAKVPEWVWLLGITCLFLSG</sequence>
<evidence type="ECO:0000259" key="6">
    <source>
        <dbReference type="PROSITE" id="PS50261"/>
    </source>
</evidence>
<accession>A0A165C9S0</accession>
<dbReference type="AlphaFoldDB" id="A0A165C9S0"/>
<dbReference type="SUPFAM" id="SSF81321">
    <property type="entry name" value="Family A G protein-coupled receptor-like"/>
    <property type="match status" value="1"/>
</dbReference>
<feature type="domain" description="G-protein coupled receptors family 2 profile 2" evidence="6">
    <location>
        <begin position="22"/>
        <end position="224"/>
    </location>
</feature>
<evidence type="ECO:0000256" key="1">
    <source>
        <dbReference type="ARBA" id="ARBA00004141"/>
    </source>
</evidence>
<dbReference type="Pfam" id="PF05462">
    <property type="entry name" value="Dicty_CAR"/>
    <property type="match status" value="1"/>
</dbReference>
<protein>
    <recommendedName>
        <fullName evidence="6">G-protein coupled receptors family 2 profile 2 domain-containing protein</fullName>
    </recommendedName>
</protein>
<dbReference type="GO" id="GO:0004930">
    <property type="term" value="F:G protein-coupled receptor activity"/>
    <property type="evidence" value="ECO:0007669"/>
    <property type="project" value="TreeGrafter"/>
</dbReference>
<keyword evidence="8" id="KW-1185">Reference proteome</keyword>
<dbReference type="OrthoDB" id="100006at2759"/>
<evidence type="ECO:0000256" key="5">
    <source>
        <dbReference type="SAM" id="Phobius"/>
    </source>
</evidence>
<dbReference type="STRING" id="1314781.A0A165C9S0"/>
<evidence type="ECO:0000256" key="4">
    <source>
        <dbReference type="ARBA" id="ARBA00023136"/>
    </source>
</evidence>
<dbReference type="EMBL" id="KV426347">
    <property type="protein sequence ID" value="KZV82081.1"/>
    <property type="molecule type" value="Genomic_DNA"/>
</dbReference>
<dbReference type="PROSITE" id="PS50261">
    <property type="entry name" value="G_PROTEIN_RECEP_F2_4"/>
    <property type="match status" value="1"/>
</dbReference>
<evidence type="ECO:0000313" key="7">
    <source>
        <dbReference type="EMBL" id="KZV82081.1"/>
    </source>
</evidence>
<organism evidence="7 8">
    <name type="scientific">Exidia glandulosa HHB12029</name>
    <dbReference type="NCBI Taxonomy" id="1314781"/>
    <lineage>
        <taxon>Eukaryota</taxon>
        <taxon>Fungi</taxon>
        <taxon>Dikarya</taxon>
        <taxon>Basidiomycota</taxon>
        <taxon>Agaricomycotina</taxon>
        <taxon>Agaricomycetes</taxon>
        <taxon>Auriculariales</taxon>
        <taxon>Exidiaceae</taxon>
        <taxon>Exidia</taxon>
    </lineage>
</organism>
<proteinExistence type="predicted"/>
<dbReference type="Proteomes" id="UP000077266">
    <property type="component" value="Unassembled WGS sequence"/>
</dbReference>
<dbReference type="GO" id="GO:0007189">
    <property type="term" value="P:adenylate cyclase-activating G protein-coupled receptor signaling pathway"/>
    <property type="evidence" value="ECO:0007669"/>
    <property type="project" value="TreeGrafter"/>
</dbReference>
<keyword evidence="2 5" id="KW-0812">Transmembrane</keyword>
<evidence type="ECO:0000256" key="3">
    <source>
        <dbReference type="ARBA" id="ARBA00022989"/>
    </source>
</evidence>
<dbReference type="Gene3D" id="1.20.1070.10">
    <property type="entry name" value="Rhodopsin 7-helix transmembrane proteins"/>
    <property type="match status" value="1"/>
</dbReference>
<dbReference type="GO" id="GO:0005886">
    <property type="term" value="C:plasma membrane"/>
    <property type="evidence" value="ECO:0007669"/>
    <property type="project" value="TreeGrafter"/>
</dbReference>
<feature type="transmembrane region" description="Helical" evidence="5">
    <location>
        <begin position="264"/>
        <end position="284"/>
    </location>
</feature>
<evidence type="ECO:0000313" key="8">
    <source>
        <dbReference type="Proteomes" id="UP000077266"/>
    </source>
</evidence>
<evidence type="ECO:0000256" key="2">
    <source>
        <dbReference type="ARBA" id="ARBA00022692"/>
    </source>
</evidence>
<feature type="transmembrane region" description="Helical" evidence="5">
    <location>
        <begin position="200"/>
        <end position="222"/>
    </location>
</feature>